<name>A0A8H3BNM1_9AGAM</name>
<protein>
    <submittedName>
        <fullName evidence="2">Uncharacterized protein</fullName>
    </submittedName>
</protein>
<feature type="region of interest" description="Disordered" evidence="1">
    <location>
        <begin position="395"/>
        <end position="414"/>
    </location>
</feature>
<evidence type="ECO:0000256" key="1">
    <source>
        <dbReference type="SAM" id="MobiDB-lite"/>
    </source>
</evidence>
<sequence length="456" mass="50575">MCEQLGEQFSLAPFEIAPKLSCNGIGLIWCGVRRAQWELIVEHVNLTPSPSPKDKAPGSRKWWQAQCHFLRLPSPGSLTISAAKDQIRTLIDKSQNFDPELLQMEQYAAQQFRDAASEILAFIASRQERANLSKKERAQHVENLVADSSATNQSISFLNSPVAVQQTLLSPPPHPVVPVCNNNNEFTKGRATIEASSPIAMPGVRNAEHMHGGMSGGLNTATSRGQNAYAKFESFALQLLSSTRETHIRRMEQLILQVRGLAIAFAPVQPSPPAADDICMECLRYSQLCMRSDSLSDQANYSQLLAYTELAMWMCRASKQLSRNMTVKEAYDLLGPTVITWSQFQLWHASGYTVLRLICASSIYILPAISVSSMQSSVDHIVKEDRMQIENVLQKPEKTQYTSDSSQQNPPNPRGSPEKILGFLMFGHSLPGSYPRDAPAVHGAKQKRVVRIAVKL</sequence>
<gene>
    <name evidence="2" type="ORF">RDB_LOCUS154864</name>
</gene>
<accession>A0A8H3BNM1</accession>
<proteinExistence type="predicted"/>
<organism evidence="2 3">
    <name type="scientific">Rhizoctonia solani</name>
    <dbReference type="NCBI Taxonomy" id="456999"/>
    <lineage>
        <taxon>Eukaryota</taxon>
        <taxon>Fungi</taxon>
        <taxon>Dikarya</taxon>
        <taxon>Basidiomycota</taxon>
        <taxon>Agaricomycotina</taxon>
        <taxon>Agaricomycetes</taxon>
        <taxon>Cantharellales</taxon>
        <taxon>Ceratobasidiaceae</taxon>
        <taxon>Rhizoctonia</taxon>
    </lineage>
</organism>
<feature type="compositionally biased region" description="Polar residues" evidence="1">
    <location>
        <begin position="399"/>
        <end position="409"/>
    </location>
</feature>
<dbReference type="AlphaFoldDB" id="A0A8H3BNM1"/>
<reference evidence="2" key="1">
    <citation type="submission" date="2021-01" db="EMBL/GenBank/DDBJ databases">
        <authorList>
            <person name="Kaushik A."/>
        </authorList>
    </citation>
    <scope>NUCLEOTIDE SEQUENCE</scope>
    <source>
        <strain evidence="2">AG3-T5</strain>
    </source>
</reference>
<dbReference type="Proteomes" id="UP000663841">
    <property type="component" value="Unassembled WGS sequence"/>
</dbReference>
<comment type="caution">
    <text evidence="2">The sequence shown here is derived from an EMBL/GenBank/DDBJ whole genome shotgun (WGS) entry which is preliminary data.</text>
</comment>
<dbReference type="EMBL" id="CAJMWW010000281">
    <property type="protein sequence ID" value="CAE6462349.1"/>
    <property type="molecule type" value="Genomic_DNA"/>
</dbReference>
<evidence type="ECO:0000313" key="2">
    <source>
        <dbReference type="EMBL" id="CAE6462349.1"/>
    </source>
</evidence>
<evidence type="ECO:0000313" key="3">
    <source>
        <dbReference type="Proteomes" id="UP000663841"/>
    </source>
</evidence>